<dbReference type="PANTHER" id="PTHR23140:SF0">
    <property type="entry name" value="U2 SNRNP-ASSOCIATED SURP MOTIF-CONTAINING PROTEIN"/>
    <property type="match status" value="1"/>
</dbReference>
<name>A0AAN7T432_9EURO</name>
<dbReference type="PROSITE" id="PS51391">
    <property type="entry name" value="CID"/>
    <property type="match status" value="1"/>
</dbReference>
<dbReference type="PANTHER" id="PTHR23140">
    <property type="entry name" value="RNA PROCESSING PROTEIN LD23810P"/>
    <property type="match status" value="1"/>
</dbReference>
<feature type="compositionally biased region" description="Polar residues" evidence="2">
    <location>
        <begin position="680"/>
        <end position="694"/>
    </location>
</feature>
<evidence type="ECO:0000313" key="4">
    <source>
        <dbReference type="EMBL" id="KAK5088734.1"/>
    </source>
</evidence>
<dbReference type="SUPFAM" id="SSF109905">
    <property type="entry name" value="Surp module (SWAP domain)"/>
    <property type="match status" value="1"/>
</dbReference>
<evidence type="ECO:0000256" key="2">
    <source>
        <dbReference type="SAM" id="MobiDB-lite"/>
    </source>
</evidence>
<protein>
    <recommendedName>
        <fullName evidence="3">CID domain-containing protein</fullName>
    </recommendedName>
</protein>
<feature type="compositionally biased region" description="Basic and acidic residues" evidence="2">
    <location>
        <begin position="101"/>
        <end position="134"/>
    </location>
</feature>
<dbReference type="InterPro" id="IPR051485">
    <property type="entry name" value="SR-CTD_assoc_factor"/>
</dbReference>
<proteinExistence type="predicted"/>
<feature type="compositionally biased region" description="Acidic residues" evidence="2">
    <location>
        <begin position="394"/>
        <end position="408"/>
    </location>
</feature>
<evidence type="ECO:0000259" key="3">
    <source>
        <dbReference type="PROSITE" id="PS51391"/>
    </source>
</evidence>
<dbReference type="Gene3D" id="1.25.40.90">
    <property type="match status" value="1"/>
</dbReference>
<keyword evidence="1" id="KW-0694">RNA-binding</keyword>
<feature type="region of interest" description="Disordered" evidence="2">
    <location>
        <begin position="394"/>
        <end position="417"/>
    </location>
</feature>
<evidence type="ECO:0000256" key="1">
    <source>
        <dbReference type="ARBA" id="ARBA00022884"/>
    </source>
</evidence>
<dbReference type="InterPro" id="IPR008942">
    <property type="entry name" value="ENTH_VHS"/>
</dbReference>
<dbReference type="EMBL" id="JAVRRJ010000002">
    <property type="protein sequence ID" value="KAK5088734.1"/>
    <property type="molecule type" value="Genomic_DNA"/>
</dbReference>
<feature type="compositionally biased region" description="Polar residues" evidence="2">
    <location>
        <begin position="268"/>
        <end position="285"/>
    </location>
</feature>
<feature type="compositionally biased region" description="Basic and acidic residues" evidence="2">
    <location>
        <begin position="603"/>
        <end position="623"/>
    </location>
</feature>
<feature type="region of interest" description="Disordered" evidence="2">
    <location>
        <begin position="603"/>
        <end position="735"/>
    </location>
</feature>
<dbReference type="GO" id="GO:0005634">
    <property type="term" value="C:nucleus"/>
    <property type="evidence" value="ECO:0007669"/>
    <property type="project" value="TreeGrafter"/>
</dbReference>
<feature type="compositionally biased region" description="Polar residues" evidence="2">
    <location>
        <begin position="1"/>
        <end position="17"/>
    </location>
</feature>
<feature type="compositionally biased region" description="Polar residues" evidence="2">
    <location>
        <begin position="705"/>
        <end position="714"/>
    </location>
</feature>
<dbReference type="InterPro" id="IPR035967">
    <property type="entry name" value="SWAP/Surp_sf"/>
</dbReference>
<reference evidence="4 5" key="1">
    <citation type="submission" date="2023-08" db="EMBL/GenBank/DDBJ databases">
        <title>Black Yeasts Isolated from many extreme environments.</title>
        <authorList>
            <person name="Coleine C."/>
            <person name="Stajich J.E."/>
            <person name="Selbmann L."/>
        </authorList>
    </citation>
    <scope>NUCLEOTIDE SEQUENCE [LARGE SCALE GENOMIC DNA]</scope>
    <source>
        <strain evidence="4 5">CCFEE 5910</strain>
    </source>
</reference>
<feature type="region of interest" description="Disordered" evidence="2">
    <location>
        <begin position="1"/>
        <end position="140"/>
    </location>
</feature>
<feature type="compositionally biased region" description="Basic and acidic residues" evidence="2">
    <location>
        <begin position="18"/>
        <end position="37"/>
    </location>
</feature>
<dbReference type="Pfam" id="PF01805">
    <property type="entry name" value="Surp"/>
    <property type="match status" value="1"/>
</dbReference>
<dbReference type="InterPro" id="IPR006569">
    <property type="entry name" value="CID_dom"/>
</dbReference>
<dbReference type="InterPro" id="IPR000061">
    <property type="entry name" value="Surp"/>
</dbReference>
<dbReference type="Gene3D" id="1.10.10.790">
    <property type="entry name" value="Surp module"/>
    <property type="match status" value="1"/>
</dbReference>
<dbReference type="GO" id="GO:0006396">
    <property type="term" value="P:RNA processing"/>
    <property type="evidence" value="ECO:0007669"/>
    <property type="project" value="InterPro"/>
</dbReference>
<dbReference type="AlphaFoldDB" id="A0AAN7T432"/>
<dbReference type="Proteomes" id="UP001309876">
    <property type="component" value="Unassembled WGS sequence"/>
</dbReference>
<evidence type="ECO:0000313" key="5">
    <source>
        <dbReference type="Proteomes" id="UP001309876"/>
    </source>
</evidence>
<feature type="compositionally biased region" description="Basic and acidic residues" evidence="2">
    <location>
        <begin position="631"/>
        <end position="645"/>
    </location>
</feature>
<feature type="region of interest" description="Disordered" evidence="2">
    <location>
        <begin position="249"/>
        <end position="285"/>
    </location>
</feature>
<gene>
    <name evidence="4" type="ORF">LTR05_002955</name>
</gene>
<dbReference type="GO" id="GO:0003723">
    <property type="term" value="F:RNA binding"/>
    <property type="evidence" value="ECO:0007669"/>
    <property type="project" value="UniProtKB-KW"/>
</dbReference>
<accession>A0AAN7T432</accession>
<comment type="caution">
    <text evidence="4">The sequence shown here is derived from an EMBL/GenBank/DDBJ whole genome shotgun (WGS) entry which is preliminary data.</text>
</comment>
<sequence length="735" mass="81466">MADFPETTSKLSAPSKKSQFERQKAEAEAKKAREKAETAAVLAEFEKSFDDEDEPSVFQSASRGPPAPGKRHFSGIGLKSGPGTLGKAGPSSLGPTYNKKRPFDDHAERRDRGGYRPERRDSRNHEEQEEEKAAKPTLHLSSMPPTISAAFIKGLFAHTPLNVENVRILPAVAPSGPAMERKSCSAIVTLATETAATDIDTAVSHLQNKYLGFGFKLSISRHLSSAALGNTAISSTNVNALPFGARPIPQHTSLSRAPPPNQRFAPPQSYTSSVPYTRGPPTQVTVQSPSNLKQLKLIHKTLEALLTYGPEFEALLMSRSEIQRDERWAWLWDSSSVGGVYYRWRLWEILTNATKRRHNRSQGQETLFEGQSVWQPPEESLRFEYATQLEEFVSDEDYNSSDEEDNDDGTGGSLVRRYNDHNVPALNAEEVNDGVGYLDPLAKAKLVHLLSRLPSTNTKLRRGDVARITAFAIEHAGAGGEEVAVLITRNILRPFSKPEGEDTTSASMVGLYVVSDILSSSANAGVRHAWRYRTLFEHALRQQKVFNKLGRAEKDYKWGKLKGEKWKRSVQNLLTLWEGWSVFPQATQGHFTTIFNDPPLTEEEKRAAEEADTQKSTPEDNARAKTTSRWRTVDEEAGPDVKMDDVDGVPMPDDEDMLASDLENIDGVPMVDSSDEESDPTTQRVSQIPETAQSDPPDREIKSGPKTTNESPTITMPGPRKQRPRAADMFADDSD</sequence>
<keyword evidence="5" id="KW-1185">Reference proteome</keyword>
<organism evidence="4 5">
    <name type="scientific">Lithohypha guttulata</name>
    <dbReference type="NCBI Taxonomy" id="1690604"/>
    <lineage>
        <taxon>Eukaryota</taxon>
        <taxon>Fungi</taxon>
        <taxon>Dikarya</taxon>
        <taxon>Ascomycota</taxon>
        <taxon>Pezizomycotina</taxon>
        <taxon>Eurotiomycetes</taxon>
        <taxon>Chaetothyriomycetidae</taxon>
        <taxon>Chaetothyriales</taxon>
        <taxon>Trichomeriaceae</taxon>
        <taxon>Lithohypha</taxon>
    </lineage>
</organism>
<feature type="domain" description="CID" evidence="3">
    <location>
        <begin position="438"/>
        <end position="599"/>
    </location>
</feature>